<feature type="domain" description="F-box" evidence="2">
    <location>
        <begin position="34"/>
        <end position="78"/>
    </location>
</feature>
<gene>
    <name evidence="3" type="ORF">J3D65DRAFT_671419</name>
</gene>
<comment type="caution">
    <text evidence="3">The sequence shown here is derived from an EMBL/GenBank/DDBJ whole genome shotgun (WGS) entry which is preliminary data.</text>
</comment>
<feature type="region of interest" description="Disordered" evidence="1">
    <location>
        <begin position="1"/>
        <end position="30"/>
    </location>
</feature>
<dbReference type="Pfam" id="PF00646">
    <property type="entry name" value="F-box"/>
    <property type="match status" value="1"/>
</dbReference>
<evidence type="ECO:0000259" key="2">
    <source>
        <dbReference type="PROSITE" id="PS50181"/>
    </source>
</evidence>
<protein>
    <recommendedName>
        <fullName evidence="2">F-box domain-containing protein</fullName>
    </recommendedName>
</protein>
<reference evidence="3 4" key="1">
    <citation type="submission" date="2024-04" db="EMBL/GenBank/DDBJ databases">
        <title>Phyllosticta paracitricarpa is synonymous to the EU quarantine fungus P. citricarpa based on phylogenomic analyses.</title>
        <authorList>
            <consortium name="Lawrence Berkeley National Laboratory"/>
            <person name="Van ingen-buijs V.A."/>
            <person name="Van westerhoven A.C."/>
            <person name="Haridas S."/>
            <person name="Skiadas P."/>
            <person name="Martin F."/>
            <person name="Groenewald J.Z."/>
            <person name="Crous P.W."/>
            <person name="Seidl M.F."/>
        </authorList>
    </citation>
    <scope>NUCLEOTIDE SEQUENCE [LARGE SCALE GENOMIC DNA]</scope>
    <source>
        <strain evidence="3 4">CPC 17464</strain>
    </source>
</reference>
<evidence type="ECO:0000313" key="4">
    <source>
        <dbReference type="Proteomes" id="UP001360953"/>
    </source>
</evidence>
<accession>A0ABR1L8U4</accession>
<dbReference type="SMART" id="SM00256">
    <property type="entry name" value="FBOX"/>
    <property type="match status" value="1"/>
</dbReference>
<dbReference type="SUPFAM" id="SSF81383">
    <property type="entry name" value="F-box domain"/>
    <property type="match status" value="1"/>
</dbReference>
<proteinExistence type="predicted"/>
<name>A0ABR1L8U4_9PEZI</name>
<sequence length="494" mass="57788">MDIQPCTPSPSEPPDLTDMATQPNAPRHEKCVSSPGFLKMPMEMVERIVRYLPYTSLLKLRLVNRQLHDMSFDTFKKRFPGRLSVRMNLRDLRRLVDLASHPFLSQKVKEVQIRSAYEDNLLAIFDELAPKWKNIPKDSQDQLDEMPMHWIRFRKRLVDHTEGERHFRDSGMASSLLARAIKMLNKLETITQVRALNYEQEWGWIELWLDKQLPPCDREGELDREVEKRIARDDRRIIRDFRSDVDNLEFYDFPAHHFTCDPRDLDVIISAMAASGFTQTMLNLREENFIVKEHTPIADDPQKKLLQRSLKKLRSLEISLVLKQGSDAGYVPWFLDAVSDTLEELTIDVPVRFLPPRESAGSIFRVFEEIFRRCRFQNLKQLNSRFTPNAATNLEQFILEHKSTLRRITLSSMEGCRAIPQTETARYSEVLRACLEVPNLEYFELVHNSDVHASRDGKRSIWVKDLTMSPNNPGRTRLETSLRRWERREVAAGL</sequence>
<dbReference type="PROSITE" id="PS50181">
    <property type="entry name" value="FBOX"/>
    <property type="match status" value="1"/>
</dbReference>
<dbReference type="GeneID" id="92036298"/>
<evidence type="ECO:0000313" key="3">
    <source>
        <dbReference type="EMBL" id="KAK7531655.1"/>
    </source>
</evidence>
<dbReference type="RefSeq" id="XP_066651479.1">
    <property type="nucleotide sequence ID" value="XM_066803392.1"/>
</dbReference>
<dbReference type="EMBL" id="JBBPEH010000012">
    <property type="protein sequence ID" value="KAK7531655.1"/>
    <property type="molecule type" value="Genomic_DNA"/>
</dbReference>
<dbReference type="InterPro" id="IPR036047">
    <property type="entry name" value="F-box-like_dom_sf"/>
</dbReference>
<organism evidence="3 4">
    <name type="scientific">Phyllosticta citribraziliensis</name>
    <dbReference type="NCBI Taxonomy" id="989973"/>
    <lineage>
        <taxon>Eukaryota</taxon>
        <taxon>Fungi</taxon>
        <taxon>Dikarya</taxon>
        <taxon>Ascomycota</taxon>
        <taxon>Pezizomycotina</taxon>
        <taxon>Dothideomycetes</taxon>
        <taxon>Dothideomycetes incertae sedis</taxon>
        <taxon>Botryosphaeriales</taxon>
        <taxon>Phyllostictaceae</taxon>
        <taxon>Phyllosticta</taxon>
    </lineage>
</organism>
<dbReference type="InterPro" id="IPR001810">
    <property type="entry name" value="F-box_dom"/>
</dbReference>
<dbReference type="Proteomes" id="UP001360953">
    <property type="component" value="Unassembled WGS sequence"/>
</dbReference>
<evidence type="ECO:0000256" key="1">
    <source>
        <dbReference type="SAM" id="MobiDB-lite"/>
    </source>
</evidence>
<keyword evidence="4" id="KW-1185">Reference proteome</keyword>